<feature type="transmembrane region" description="Helical" evidence="10">
    <location>
        <begin position="421"/>
        <end position="446"/>
    </location>
</feature>
<dbReference type="GO" id="GO:0006813">
    <property type="term" value="P:potassium ion transport"/>
    <property type="evidence" value="ECO:0007669"/>
    <property type="project" value="UniProtKB-KW"/>
</dbReference>
<keyword evidence="2" id="KW-0813">Transport</keyword>
<feature type="domain" description="Cation/H(+) antiporter central" evidence="12">
    <location>
        <begin position="502"/>
        <end position="636"/>
    </location>
</feature>
<dbReference type="GO" id="GO:0006885">
    <property type="term" value="P:regulation of pH"/>
    <property type="evidence" value="ECO:0007669"/>
    <property type="project" value="TreeGrafter"/>
</dbReference>
<proteinExistence type="inferred from homology"/>
<evidence type="ECO:0000256" key="6">
    <source>
        <dbReference type="ARBA" id="ARBA00022989"/>
    </source>
</evidence>
<dbReference type="Pfam" id="PF23259">
    <property type="entry name" value="CHX17_C"/>
    <property type="match status" value="1"/>
</dbReference>
<evidence type="ECO:0000256" key="3">
    <source>
        <dbReference type="ARBA" id="ARBA00022538"/>
    </source>
</evidence>
<dbReference type="Proteomes" id="UP001141552">
    <property type="component" value="Unassembled WGS sequence"/>
</dbReference>
<accession>A0A9Q0G7E8</accession>
<evidence type="ECO:0000259" key="13">
    <source>
        <dbReference type="Pfam" id="PF23259"/>
    </source>
</evidence>
<feature type="transmembrane region" description="Helical" evidence="10">
    <location>
        <begin position="244"/>
        <end position="263"/>
    </location>
</feature>
<evidence type="ECO:0000259" key="11">
    <source>
        <dbReference type="Pfam" id="PF00999"/>
    </source>
</evidence>
<keyword evidence="8 10" id="KW-0472">Membrane</keyword>
<dbReference type="InterPro" id="IPR006153">
    <property type="entry name" value="Cation/H_exchanger_TM"/>
</dbReference>
<dbReference type="GO" id="GO:0015297">
    <property type="term" value="F:antiporter activity"/>
    <property type="evidence" value="ECO:0007669"/>
    <property type="project" value="InterPro"/>
</dbReference>
<dbReference type="PANTHER" id="PTHR32468">
    <property type="entry name" value="CATION/H + ANTIPORTER"/>
    <property type="match status" value="1"/>
</dbReference>
<feature type="domain" description="Cation/H+ exchanger transmembrane" evidence="11">
    <location>
        <begin position="67"/>
        <end position="436"/>
    </location>
</feature>
<dbReference type="GO" id="GO:0016020">
    <property type="term" value="C:membrane"/>
    <property type="evidence" value="ECO:0007669"/>
    <property type="project" value="UniProtKB-SubCell"/>
</dbReference>
<feature type="transmembrane region" description="Helical" evidence="10">
    <location>
        <begin position="58"/>
        <end position="76"/>
    </location>
</feature>
<evidence type="ECO:0008006" key="16">
    <source>
        <dbReference type="Google" id="ProtNLM"/>
    </source>
</evidence>
<evidence type="ECO:0000256" key="4">
    <source>
        <dbReference type="ARBA" id="ARBA00022692"/>
    </source>
</evidence>
<name>A0A9Q0G7E8_9ROSI</name>
<protein>
    <recommendedName>
        <fullName evidence="16">Cation/H+ exchanger domain-containing protein</fullName>
    </recommendedName>
</protein>
<feature type="transmembrane region" description="Helical" evidence="10">
    <location>
        <begin position="149"/>
        <end position="171"/>
    </location>
</feature>
<dbReference type="InterPro" id="IPR057290">
    <property type="entry name" value="CHX17_C"/>
</dbReference>
<feature type="transmembrane region" description="Helical" evidence="10">
    <location>
        <begin position="334"/>
        <end position="351"/>
    </location>
</feature>
<dbReference type="AlphaFoldDB" id="A0A9Q0G7E8"/>
<comment type="similarity">
    <text evidence="9">Belongs to the monovalent cation:proton antiporter 2 (CPA2) transporter (TC 2.A.37) family. CHX (TC 2.A.37.4) subfamily.</text>
</comment>
<comment type="caution">
    <text evidence="14">The sequence shown here is derived from an EMBL/GenBank/DDBJ whole genome shotgun (WGS) entry which is preliminary data.</text>
</comment>
<evidence type="ECO:0000259" key="12">
    <source>
        <dbReference type="Pfam" id="PF23256"/>
    </source>
</evidence>
<evidence type="ECO:0000313" key="15">
    <source>
        <dbReference type="Proteomes" id="UP001141552"/>
    </source>
</evidence>
<dbReference type="InterPro" id="IPR050794">
    <property type="entry name" value="CPA2_transporter"/>
</dbReference>
<keyword evidence="6 10" id="KW-1133">Transmembrane helix</keyword>
<keyword evidence="4 10" id="KW-0812">Transmembrane</keyword>
<dbReference type="Gene3D" id="1.20.1530.20">
    <property type="match status" value="1"/>
</dbReference>
<evidence type="ECO:0000256" key="9">
    <source>
        <dbReference type="ARBA" id="ARBA00038341"/>
    </source>
</evidence>
<evidence type="ECO:0000256" key="2">
    <source>
        <dbReference type="ARBA" id="ARBA00022448"/>
    </source>
</evidence>
<evidence type="ECO:0000313" key="14">
    <source>
        <dbReference type="EMBL" id="KAJ4843800.1"/>
    </source>
</evidence>
<organism evidence="14 15">
    <name type="scientific">Turnera subulata</name>
    <dbReference type="NCBI Taxonomy" id="218843"/>
    <lineage>
        <taxon>Eukaryota</taxon>
        <taxon>Viridiplantae</taxon>
        <taxon>Streptophyta</taxon>
        <taxon>Embryophyta</taxon>
        <taxon>Tracheophyta</taxon>
        <taxon>Spermatophyta</taxon>
        <taxon>Magnoliopsida</taxon>
        <taxon>eudicotyledons</taxon>
        <taxon>Gunneridae</taxon>
        <taxon>Pentapetalae</taxon>
        <taxon>rosids</taxon>
        <taxon>fabids</taxon>
        <taxon>Malpighiales</taxon>
        <taxon>Passifloraceae</taxon>
        <taxon>Turnera</taxon>
    </lineage>
</organism>
<dbReference type="EMBL" id="JAKUCV010002140">
    <property type="protein sequence ID" value="KAJ4843800.1"/>
    <property type="molecule type" value="Genomic_DNA"/>
</dbReference>
<keyword evidence="3" id="KW-0633">Potassium transport</keyword>
<keyword evidence="7" id="KW-0406">Ion transport</keyword>
<feature type="domain" description="Cation/H(+) antiporter C-terminal" evidence="13">
    <location>
        <begin position="657"/>
        <end position="810"/>
    </location>
</feature>
<feature type="transmembrane region" description="Helical" evidence="10">
    <location>
        <begin position="217"/>
        <end position="238"/>
    </location>
</feature>
<dbReference type="GO" id="GO:0012505">
    <property type="term" value="C:endomembrane system"/>
    <property type="evidence" value="ECO:0007669"/>
    <property type="project" value="TreeGrafter"/>
</dbReference>
<sequence length="811" mass="90409">MEQRKASPWEETALFAGSGRIVLYDPKTSSIDVCGYTKVRQFESEWKNTNPLMDASTYLTQLALTIFVVHLCLFILKFARVPRFLAELLSAFILGVNGIQKEDWFARYLVPNNDTQPVEMMASIGLTFYMFVVGLEMNLANLRSIEKKVMWNVGLGIVGSLVGGRALYLLILKKNKQIQPEPLGFLFIGVALSATSFPDLARILADLKILHTDVGRMALSSAFLNDLIIWVFIVATTISTHKGYGKISIISSIIFVLACWYVVRPILSWKIPNIKSSAITYTDSHVFSILTGVFLFGFIADACGMHSMVGGFVFGLSIPKGELVNRMSQKLEPFVTGILLPPFFFTVGLRMNTRLIPLDMWYFMLFAVLASSIKLLVTFIVTMFYGMSIREGFTTGVLMNTKGILGIIVLSLGLETKALHLGMVVLMTMVYVAMGFIVKLIPYLIYSPKNHMKEAYFQRTIESVGECDEFRVLVCIHATHNIAGLTNVLAYSNSTSESPISVLAAHLVELVGRATAMLIVHGRQASMSRAESNPTGKPVDVDQVITALEEFEYKGLVQSVQTWTLVSPYDTMHEDVNNLAEDKFANLILIPFNKSSSTLEEANMPRSKGTSIRKLTQNILKTAPCSVGMLLDRGMGLLRSRATYDGEDNERTPRQGLQVAMFFCGGPDSREALAYAYRMAGSSDVQLTVVRFVPGDEAKDMMIEEFTEFHEEERIDDHFVKEFKHRIQLDSSIVYIEKTVNSGHEIIGEIGDLFDEFQLCIVGRGEKVIAPFERGFTEWVEAEELGGLADALSTSRFAESASILVIQKYKE</sequence>
<keyword evidence="5" id="KW-0630">Potassium</keyword>
<dbReference type="InterPro" id="IPR057291">
    <property type="entry name" value="CHX17_2nd"/>
</dbReference>
<feature type="transmembrane region" description="Helical" evidence="10">
    <location>
        <begin position="183"/>
        <end position="205"/>
    </location>
</feature>
<dbReference type="Pfam" id="PF00999">
    <property type="entry name" value="Na_H_Exchanger"/>
    <property type="match status" value="1"/>
</dbReference>
<dbReference type="GO" id="GO:1902600">
    <property type="term" value="P:proton transmembrane transport"/>
    <property type="evidence" value="ECO:0007669"/>
    <property type="project" value="InterPro"/>
</dbReference>
<feature type="transmembrane region" description="Helical" evidence="10">
    <location>
        <begin position="120"/>
        <end position="137"/>
    </location>
</feature>
<feature type="transmembrane region" description="Helical" evidence="10">
    <location>
        <begin position="83"/>
        <end position="100"/>
    </location>
</feature>
<dbReference type="PANTHER" id="PTHR32468:SF74">
    <property type="entry name" value="CATION_H(+) ANTIPORTER 21-RELATED"/>
    <property type="match status" value="1"/>
</dbReference>
<feature type="transmembrane region" description="Helical" evidence="10">
    <location>
        <begin position="363"/>
        <end position="387"/>
    </location>
</feature>
<reference evidence="14" key="1">
    <citation type="submission" date="2022-02" db="EMBL/GenBank/DDBJ databases">
        <authorList>
            <person name="Henning P.M."/>
            <person name="McCubbin A.G."/>
            <person name="Shore J.S."/>
        </authorList>
    </citation>
    <scope>NUCLEOTIDE SEQUENCE</scope>
    <source>
        <strain evidence="14">F60SS</strain>
        <tissue evidence="14">Leaves</tissue>
    </source>
</reference>
<evidence type="ECO:0000256" key="5">
    <source>
        <dbReference type="ARBA" id="ARBA00022958"/>
    </source>
</evidence>
<feature type="transmembrane region" description="Helical" evidence="10">
    <location>
        <begin position="284"/>
        <end position="314"/>
    </location>
</feature>
<dbReference type="InterPro" id="IPR038770">
    <property type="entry name" value="Na+/solute_symporter_sf"/>
</dbReference>
<keyword evidence="15" id="KW-1185">Reference proteome</keyword>
<comment type="subcellular location">
    <subcellularLocation>
        <location evidence="1">Membrane</location>
        <topology evidence="1">Multi-pass membrane protein</topology>
    </subcellularLocation>
</comment>
<evidence type="ECO:0000256" key="8">
    <source>
        <dbReference type="ARBA" id="ARBA00023136"/>
    </source>
</evidence>
<reference evidence="14" key="2">
    <citation type="journal article" date="2023" name="Plants (Basel)">
        <title>Annotation of the Turnera subulata (Passifloraceae) Draft Genome Reveals the S-Locus Evolved after the Divergence of Turneroideae from Passifloroideae in a Stepwise Manner.</title>
        <authorList>
            <person name="Henning P.M."/>
            <person name="Roalson E.H."/>
            <person name="Mir W."/>
            <person name="McCubbin A.G."/>
            <person name="Shore J.S."/>
        </authorList>
    </citation>
    <scope>NUCLEOTIDE SEQUENCE</scope>
    <source>
        <strain evidence="14">F60SS</strain>
    </source>
</reference>
<feature type="transmembrane region" description="Helical" evidence="10">
    <location>
        <begin position="393"/>
        <end position="414"/>
    </location>
</feature>
<dbReference type="Pfam" id="PF23256">
    <property type="entry name" value="CHX17_2nd"/>
    <property type="match status" value="1"/>
</dbReference>
<evidence type="ECO:0000256" key="7">
    <source>
        <dbReference type="ARBA" id="ARBA00023065"/>
    </source>
</evidence>
<gene>
    <name evidence="14" type="ORF">Tsubulata_009987</name>
</gene>
<dbReference type="OrthoDB" id="818739at2759"/>
<evidence type="ECO:0000256" key="1">
    <source>
        <dbReference type="ARBA" id="ARBA00004141"/>
    </source>
</evidence>
<evidence type="ECO:0000256" key="10">
    <source>
        <dbReference type="SAM" id="Phobius"/>
    </source>
</evidence>